<sequence length="233" mass="26483">MFVPNRNVPPARVSADEEDVLHDHRVEREPYAIVKGRSIDRYTFRGWLVNWMHPLFLSADLPGALGIACGEELVDASSEEELEDDPPEEESTYAPLEEELELEDKTLALGLRGLEADQKLIWDSNARGGLRLGHSSCLEIIHKVSYSDFLWVRNLLLNTKDVGGGRILAARPRGGAGRKNRHYIVNLFGFRKLILWVDMRHHPAINKSREAEKLRMSAHALRTDRHLRGIPAR</sequence>
<gene>
    <name evidence="1" type="ORF">Cgig2_000457</name>
</gene>
<dbReference type="AlphaFoldDB" id="A0A9Q1K4Z2"/>
<dbReference type="Proteomes" id="UP001153076">
    <property type="component" value="Unassembled WGS sequence"/>
</dbReference>
<comment type="caution">
    <text evidence="1">The sequence shown here is derived from an EMBL/GenBank/DDBJ whole genome shotgun (WGS) entry which is preliminary data.</text>
</comment>
<keyword evidence="2" id="KW-1185">Reference proteome</keyword>
<accession>A0A9Q1K4Z2</accession>
<reference evidence="1" key="1">
    <citation type="submission" date="2022-04" db="EMBL/GenBank/DDBJ databases">
        <title>Carnegiea gigantea Genome sequencing and assembly v2.</title>
        <authorList>
            <person name="Copetti D."/>
            <person name="Sanderson M.J."/>
            <person name="Burquez A."/>
            <person name="Wojciechowski M.F."/>
        </authorList>
    </citation>
    <scope>NUCLEOTIDE SEQUENCE</scope>
    <source>
        <strain evidence="1">SGP5-SGP5p</strain>
        <tissue evidence="1">Aerial part</tissue>
    </source>
</reference>
<organism evidence="1 2">
    <name type="scientific">Carnegiea gigantea</name>
    <dbReference type="NCBI Taxonomy" id="171969"/>
    <lineage>
        <taxon>Eukaryota</taxon>
        <taxon>Viridiplantae</taxon>
        <taxon>Streptophyta</taxon>
        <taxon>Embryophyta</taxon>
        <taxon>Tracheophyta</taxon>
        <taxon>Spermatophyta</taxon>
        <taxon>Magnoliopsida</taxon>
        <taxon>eudicotyledons</taxon>
        <taxon>Gunneridae</taxon>
        <taxon>Pentapetalae</taxon>
        <taxon>Caryophyllales</taxon>
        <taxon>Cactineae</taxon>
        <taxon>Cactaceae</taxon>
        <taxon>Cactoideae</taxon>
        <taxon>Echinocereeae</taxon>
        <taxon>Carnegiea</taxon>
    </lineage>
</organism>
<evidence type="ECO:0000313" key="1">
    <source>
        <dbReference type="EMBL" id="KAJ8436472.1"/>
    </source>
</evidence>
<evidence type="ECO:0000313" key="2">
    <source>
        <dbReference type="Proteomes" id="UP001153076"/>
    </source>
</evidence>
<name>A0A9Q1K4Z2_9CARY</name>
<protein>
    <submittedName>
        <fullName evidence="1">Uncharacterized protein</fullName>
    </submittedName>
</protein>
<proteinExistence type="predicted"/>
<dbReference type="EMBL" id="JAKOGI010000341">
    <property type="protein sequence ID" value="KAJ8436472.1"/>
    <property type="molecule type" value="Genomic_DNA"/>
</dbReference>